<evidence type="ECO:0000259" key="9">
    <source>
        <dbReference type="PROSITE" id="PS50850"/>
    </source>
</evidence>
<evidence type="ECO:0000256" key="6">
    <source>
        <dbReference type="ARBA" id="ARBA00022989"/>
    </source>
</evidence>
<dbReference type="PROSITE" id="PS00216">
    <property type="entry name" value="SUGAR_TRANSPORT_1"/>
    <property type="match status" value="1"/>
</dbReference>
<organism evidence="10 11">
    <name type="scientific">Sediminibacterium roseum</name>
    <dbReference type="NCBI Taxonomy" id="1978412"/>
    <lineage>
        <taxon>Bacteria</taxon>
        <taxon>Pseudomonadati</taxon>
        <taxon>Bacteroidota</taxon>
        <taxon>Chitinophagia</taxon>
        <taxon>Chitinophagales</taxon>
        <taxon>Chitinophagaceae</taxon>
        <taxon>Sediminibacterium</taxon>
    </lineage>
</organism>
<reference evidence="10 11" key="1">
    <citation type="submission" date="2020-01" db="EMBL/GenBank/DDBJ databases">
        <title>Genome analysis.</title>
        <authorList>
            <person name="Wu S."/>
            <person name="Wang G."/>
        </authorList>
    </citation>
    <scope>NUCLEOTIDE SEQUENCE [LARGE SCALE GENOMIC DNA]</scope>
    <source>
        <strain evidence="10 11">SYL130</strain>
    </source>
</reference>
<dbReference type="CDD" id="cd17388">
    <property type="entry name" value="MFS_TetA"/>
    <property type="match status" value="1"/>
</dbReference>
<evidence type="ECO:0000256" key="5">
    <source>
        <dbReference type="ARBA" id="ARBA00022692"/>
    </source>
</evidence>
<dbReference type="PRINTS" id="PR01035">
    <property type="entry name" value="TCRTETA"/>
</dbReference>
<dbReference type="Gene3D" id="1.20.1250.20">
    <property type="entry name" value="MFS general substrate transporter like domains"/>
    <property type="match status" value="1"/>
</dbReference>
<feature type="transmembrane region" description="Helical" evidence="8">
    <location>
        <begin position="342"/>
        <end position="368"/>
    </location>
</feature>
<dbReference type="PANTHER" id="PTHR23504:SF15">
    <property type="entry name" value="MAJOR FACILITATOR SUPERFAMILY (MFS) PROFILE DOMAIN-CONTAINING PROTEIN"/>
    <property type="match status" value="1"/>
</dbReference>
<evidence type="ECO:0000313" key="11">
    <source>
        <dbReference type="Proteomes" id="UP000753802"/>
    </source>
</evidence>
<keyword evidence="7 8" id="KW-0472">Membrane</keyword>
<dbReference type="Pfam" id="PF07690">
    <property type="entry name" value="MFS_1"/>
    <property type="match status" value="1"/>
</dbReference>
<feature type="transmembrane region" description="Helical" evidence="8">
    <location>
        <begin position="380"/>
        <end position="400"/>
    </location>
</feature>
<feature type="transmembrane region" description="Helical" evidence="8">
    <location>
        <begin position="285"/>
        <end position="303"/>
    </location>
</feature>
<accession>A0ABW9ZX95</accession>
<keyword evidence="4" id="KW-0813">Transport</keyword>
<feature type="transmembrane region" description="Helical" evidence="8">
    <location>
        <begin position="105"/>
        <end position="126"/>
    </location>
</feature>
<evidence type="ECO:0000313" key="10">
    <source>
        <dbReference type="EMBL" id="NCI50668.1"/>
    </source>
</evidence>
<proteinExistence type="inferred from homology"/>
<name>A0ABW9ZX95_9BACT</name>
<dbReference type="PROSITE" id="PS50850">
    <property type="entry name" value="MFS"/>
    <property type="match status" value="1"/>
</dbReference>
<evidence type="ECO:0000256" key="7">
    <source>
        <dbReference type="ARBA" id="ARBA00023136"/>
    </source>
</evidence>
<feature type="transmembrane region" description="Helical" evidence="8">
    <location>
        <begin position="80"/>
        <end position="99"/>
    </location>
</feature>
<dbReference type="Proteomes" id="UP000753802">
    <property type="component" value="Unassembled WGS sequence"/>
</dbReference>
<comment type="similarity">
    <text evidence="3">Belongs to the major facilitator superfamily. TCR/Tet family.</text>
</comment>
<keyword evidence="5 8" id="KW-0812">Transmembrane</keyword>
<evidence type="ECO:0000256" key="8">
    <source>
        <dbReference type="SAM" id="Phobius"/>
    </source>
</evidence>
<dbReference type="PANTHER" id="PTHR23504">
    <property type="entry name" value="MAJOR FACILITATOR SUPERFAMILY DOMAIN-CONTAINING PROTEIN 10"/>
    <property type="match status" value="1"/>
</dbReference>
<protein>
    <submittedName>
        <fullName evidence="10">TCR/Tet family MFS transporter</fullName>
    </submittedName>
</protein>
<keyword evidence="11" id="KW-1185">Reference proteome</keyword>
<dbReference type="SUPFAM" id="SSF103473">
    <property type="entry name" value="MFS general substrate transporter"/>
    <property type="match status" value="1"/>
</dbReference>
<dbReference type="InterPro" id="IPR036259">
    <property type="entry name" value="MFS_trans_sf"/>
</dbReference>
<feature type="transmembrane region" description="Helical" evidence="8">
    <location>
        <begin position="138"/>
        <end position="160"/>
    </location>
</feature>
<comment type="caution">
    <text evidence="10">The sequence shown here is derived from an EMBL/GenBank/DDBJ whole genome shotgun (WGS) entry which is preliminary data.</text>
</comment>
<evidence type="ECO:0000256" key="4">
    <source>
        <dbReference type="ARBA" id="ARBA00022448"/>
    </source>
</evidence>
<sequence length="410" mass="44055">MATNRKAAMGFIFITLLIDITGFGLIIPVMPQLIEKLLGVADNSKASLYGGWLTFAYAIMQFLFAPVLGNLSDKYGRRPVLLFSLLGFGIDYLFLSFAPSIGWLFVGRVIAGITGASFTTASAYIADISTAENRAQNFGMIGAAFGIGFILGPALGGLLGELDHRVPFIVAAGLALLNAAYGFFVLPESLDKAHRRPFEWKRANPVGALLQLRKYPAVMGLIGSLILVYIAAHAVQSNWSFFNIEKFKWTPKMIGISLAVVGLLVGAVQGGLVRIVIPKIGNEKSVYMGLALYALGMLLFAFATQSWMMFVFLVPYCLGGIAGPALQSIISGHVPPNEQGELQGALTSLMSLTSIFGPLLMTGLFSYFTKSTAPVYFPGVSFLVGAILLIASAIWAYVALKEEKAHMNEP</sequence>
<dbReference type="EMBL" id="JAACJS010000015">
    <property type="protein sequence ID" value="NCI50668.1"/>
    <property type="molecule type" value="Genomic_DNA"/>
</dbReference>
<feature type="transmembrane region" description="Helical" evidence="8">
    <location>
        <begin position="7"/>
        <end position="29"/>
    </location>
</feature>
<keyword evidence="6 8" id="KW-1133">Transmembrane helix</keyword>
<evidence type="ECO:0000256" key="3">
    <source>
        <dbReference type="ARBA" id="ARBA00007520"/>
    </source>
</evidence>
<feature type="transmembrane region" description="Helical" evidence="8">
    <location>
        <begin position="215"/>
        <end position="234"/>
    </location>
</feature>
<dbReference type="InterPro" id="IPR020846">
    <property type="entry name" value="MFS_dom"/>
</dbReference>
<dbReference type="InterPro" id="IPR005829">
    <property type="entry name" value="Sugar_transporter_CS"/>
</dbReference>
<comment type="subcellular location">
    <subcellularLocation>
        <location evidence="2">Membrane</location>
        <topology evidence="2">Multi-pass membrane protein</topology>
    </subcellularLocation>
</comment>
<evidence type="ECO:0000256" key="2">
    <source>
        <dbReference type="ARBA" id="ARBA00004141"/>
    </source>
</evidence>
<feature type="transmembrane region" description="Helical" evidence="8">
    <location>
        <begin position="166"/>
        <end position="186"/>
    </location>
</feature>
<dbReference type="InterPro" id="IPR011701">
    <property type="entry name" value="MFS"/>
</dbReference>
<feature type="domain" description="Major facilitator superfamily (MFS) profile" evidence="9">
    <location>
        <begin position="8"/>
        <end position="404"/>
    </location>
</feature>
<gene>
    <name evidence="10" type="ORF">GWC95_12090</name>
</gene>
<feature type="transmembrane region" description="Helical" evidence="8">
    <location>
        <begin position="254"/>
        <end position="273"/>
    </location>
</feature>
<comment type="function">
    <text evidence="1">Resistance to tetracycline by an active tetracycline efflux. This is an energy-dependent process that decreases the accumulation of the antibiotic in whole cells. This protein functions as a metal-tetracycline/H(+) antiporter.</text>
</comment>
<dbReference type="InterPro" id="IPR001958">
    <property type="entry name" value="Tet-R_TetA/multi-R_MdtG-like"/>
</dbReference>
<evidence type="ECO:0000256" key="1">
    <source>
        <dbReference type="ARBA" id="ARBA00003279"/>
    </source>
</evidence>
<dbReference type="RefSeq" id="WP_161818984.1">
    <property type="nucleotide sequence ID" value="NZ_JAACJS010000015.1"/>
</dbReference>
<feature type="transmembrane region" description="Helical" evidence="8">
    <location>
        <begin position="49"/>
        <end position="68"/>
    </location>
</feature>